<name>A0A7H0GTA1_9BACT</name>
<sequence>MAAPSLVTSWLLTLLLLLLSGAATTALAQATPPPECSEDEKFINQWYFGYRAGLDFNEARDTIPPKVLTDGRMVAPAGSGVMSDGNGSLLFYSNGDTVWSRDHNIMLNGTGMGGNRLATDGPWLSSGRA</sequence>
<reference evidence="2 3" key="1">
    <citation type="submission" date="2020-08" db="EMBL/GenBank/DDBJ databases">
        <title>Genome sequence of Hymenobacter qilianensis JCM 19763T.</title>
        <authorList>
            <person name="Hyun D.-W."/>
            <person name="Bae J.-W."/>
        </authorList>
    </citation>
    <scope>NUCLEOTIDE SEQUENCE [LARGE SCALE GENOMIC DNA]</scope>
    <source>
        <strain evidence="2 3">JCM 19763</strain>
    </source>
</reference>
<keyword evidence="1" id="KW-0732">Signal</keyword>
<evidence type="ECO:0000313" key="2">
    <source>
        <dbReference type="EMBL" id="QNP51517.1"/>
    </source>
</evidence>
<dbReference type="RefSeq" id="WP_187731799.1">
    <property type="nucleotide sequence ID" value="NZ_CP060784.1"/>
</dbReference>
<organism evidence="2 3">
    <name type="scientific">Hymenobacter qilianensis</name>
    <dbReference type="NCBI Taxonomy" id="1385715"/>
    <lineage>
        <taxon>Bacteria</taxon>
        <taxon>Pseudomonadati</taxon>
        <taxon>Bacteroidota</taxon>
        <taxon>Cytophagia</taxon>
        <taxon>Cytophagales</taxon>
        <taxon>Hymenobacteraceae</taxon>
        <taxon>Hymenobacter</taxon>
    </lineage>
</organism>
<evidence type="ECO:0000313" key="3">
    <source>
        <dbReference type="Proteomes" id="UP000516093"/>
    </source>
</evidence>
<feature type="signal peptide" evidence="1">
    <location>
        <begin position="1"/>
        <end position="28"/>
    </location>
</feature>
<dbReference type="Proteomes" id="UP000516093">
    <property type="component" value="Chromosome"/>
</dbReference>
<accession>A0A7H0GTA1</accession>
<proteinExistence type="predicted"/>
<dbReference type="EMBL" id="CP060784">
    <property type="protein sequence ID" value="QNP51517.1"/>
    <property type="molecule type" value="Genomic_DNA"/>
</dbReference>
<gene>
    <name evidence="2" type="ORF">H9L05_16125</name>
</gene>
<protein>
    <submittedName>
        <fullName evidence="2">Uncharacterized protein</fullName>
    </submittedName>
</protein>
<dbReference type="AlphaFoldDB" id="A0A7H0GTA1"/>
<dbReference type="KEGG" id="hqi:H9L05_16125"/>
<keyword evidence="3" id="KW-1185">Reference proteome</keyword>
<feature type="chain" id="PRO_5029009794" evidence="1">
    <location>
        <begin position="29"/>
        <end position="129"/>
    </location>
</feature>
<evidence type="ECO:0000256" key="1">
    <source>
        <dbReference type="SAM" id="SignalP"/>
    </source>
</evidence>